<sequence length="101" mass="11484">MGSFVPVVCLLFLLLCVLDAVSYIFSWVFRFWEGWDRVGLDKPGILLGSFIALRSLVAFHKNFFSYRILIWSYMTSVGSLRLVIVILCMGATYVAQLAHVD</sequence>
<protein>
    <submittedName>
        <fullName evidence="2">Uncharacterized protein</fullName>
    </submittedName>
</protein>
<feature type="transmembrane region" description="Helical" evidence="1">
    <location>
        <begin position="44"/>
        <end position="63"/>
    </location>
</feature>
<name>A0A9P5TLN0_GYMJU</name>
<keyword evidence="1" id="KW-1133">Transmembrane helix</keyword>
<organism evidence="2 3">
    <name type="scientific">Gymnopilus junonius</name>
    <name type="common">Spectacular rustgill mushroom</name>
    <name type="synonym">Gymnopilus spectabilis subsp. junonius</name>
    <dbReference type="NCBI Taxonomy" id="109634"/>
    <lineage>
        <taxon>Eukaryota</taxon>
        <taxon>Fungi</taxon>
        <taxon>Dikarya</taxon>
        <taxon>Basidiomycota</taxon>
        <taxon>Agaricomycotina</taxon>
        <taxon>Agaricomycetes</taxon>
        <taxon>Agaricomycetidae</taxon>
        <taxon>Agaricales</taxon>
        <taxon>Agaricineae</taxon>
        <taxon>Hymenogastraceae</taxon>
        <taxon>Gymnopilus</taxon>
    </lineage>
</organism>
<dbReference type="AlphaFoldDB" id="A0A9P5TLN0"/>
<proteinExistence type="predicted"/>
<evidence type="ECO:0000256" key="1">
    <source>
        <dbReference type="SAM" id="Phobius"/>
    </source>
</evidence>
<gene>
    <name evidence="2" type="ORF">CPB84DRAFT_1780418</name>
</gene>
<keyword evidence="3" id="KW-1185">Reference proteome</keyword>
<evidence type="ECO:0000313" key="3">
    <source>
        <dbReference type="Proteomes" id="UP000724874"/>
    </source>
</evidence>
<keyword evidence="1" id="KW-0812">Transmembrane</keyword>
<comment type="caution">
    <text evidence="2">The sequence shown here is derived from an EMBL/GenBank/DDBJ whole genome shotgun (WGS) entry which is preliminary data.</text>
</comment>
<accession>A0A9P5TLN0</accession>
<evidence type="ECO:0000313" key="2">
    <source>
        <dbReference type="EMBL" id="KAF8899496.1"/>
    </source>
</evidence>
<feature type="transmembrane region" description="Helical" evidence="1">
    <location>
        <begin position="70"/>
        <end position="95"/>
    </location>
</feature>
<reference evidence="2" key="1">
    <citation type="submission" date="2020-11" db="EMBL/GenBank/DDBJ databases">
        <authorList>
            <consortium name="DOE Joint Genome Institute"/>
            <person name="Ahrendt S."/>
            <person name="Riley R."/>
            <person name="Andreopoulos W."/>
            <person name="LaButti K."/>
            <person name="Pangilinan J."/>
            <person name="Ruiz-duenas F.J."/>
            <person name="Barrasa J.M."/>
            <person name="Sanchez-Garcia M."/>
            <person name="Camarero S."/>
            <person name="Miyauchi S."/>
            <person name="Serrano A."/>
            <person name="Linde D."/>
            <person name="Babiker R."/>
            <person name="Drula E."/>
            <person name="Ayuso-Fernandez I."/>
            <person name="Pacheco R."/>
            <person name="Padilla G."/>
            <person name="Ferreira P."/>
            <person name="Barriuso J."/>
            <person name="Kellner H."/>
            <person name="Castanera R."/>
            <person name="Alfaro M."/>
            <person name="Ramirez L."/>
            <person name="Pisabarro A.G."/>
            <person name="Kuo A."/>
            <person name="Tritt A."/>
            <person name="Lipzen A."/>
            <person name="He G."/>
            <person name="Yan M."/>
            <person name="Ng V."/>
            <person name="Cullen D."/>
            <person name="Martin F."/>
            <person name="Rosso M.-N."/>
            <person name="Henrissat B."/>
            <person name="Hibbett D."/>
            <person name="Martinez A.T."/>
            <person name="Grigoriev I.V."/>
        </authorList>
    </citation>
    <scope>NUCLEOTIDE SEQUENCE</scope>
    <source>
        <strain evidence="2">AH 44721</strain>
    </source>
</reference>
<dbReference type="EMBL" id="JADNYJ010000053">
    <property type="protein sequence ID" value="KAF8899496.1"/>
    <property type="molecule type" value="Genomic_DNA"/>
</dbReference>
<keyword evidence="1" id="KW-0472">Membrane</keyword>
<dbReference type="Proteomes" id="UP000724874">
    <property type="component" value="Unassembled WGS sequence"/>
</dbReference>